<accession>A0A1S6HP84</accession>
<evidence type="ECO:0000313" key="3">
    <source>
        <dbReference type="Proteomes" id="UP000189545"/>
    </source>
</evidence>
<dbReference type="OrthoDB" id="9910162at2"/>
<evidence type="ECO:0000256" key="1">
    <source>
        <dbReference type="SAM" id="SignalP"/>
    </source>
</evidence>
<dbReference type="PROSITE" id="PS51257">
    <property type="entry name" value="PROKAR_LIPOPROTEIN"/>
    <property type="match status" value="1"/>
</dbReference>
<evidence type="ECO:0008006" key="4">
    <source>
        <dbReference type="Google" id="ProtNLM"/>
    </source>
</evidence>
<feature type="signal peptide" evidence="1">
    <location>
        <begin position="1"/>
        <end position="20"/>
    </location>
</feature>
<organism evidence="2 3">
    <name type="scientific">Shewanella psychrophila</name>
    <dbReference type="NCBI Taxonomy" id="225848"/>
    <lineage>
        <taxon>Bacteria</taxon>
        <taxon>Pseudomonadati</taxon>
        <taxon>Pseudomonadota</taxon>
        <taxon>Gammaproteobacteria</taxon>
        <taxon>Alteromonadales</taxon>
        <taxon>Shewanellaceae</taxon>
        <taxon>Shewanella</taxon>
    </lineage>
</organism>
<proteinExistence type="predicted"/>
<gene>
    <name evidence="2" type="ORF">Sps_02175</name>
</gene>
<keyword evidence="1" id="KW-0732">Signal</keyword>
<keyword evidence="3" id="KW-1185">Reference proteome</keyword>
<dbReference type="RefSeq" id="WP_077752513.1">
    <property type="nucleotide sequence ID" value="NZ_CP014782.1"/>
</dbReference>
<dbReference type="AlphaFoldDB" id="A0A1S6HP84"/>
<sequence length="124" mass="14390">MINRKYLTSVFIAACLSVSGCISPPQVQEEPTPFNSTASMKKHLQLTTAQIAKIKTINQKYNAKSASLASQDLRFLERKRMTKQLEKTRNMELQQVLSPQQLEIFQQEIKKLRRDKAKKIMWHI</sequence>
<feature type="chain" id="PRO_5012639287" description="P pilus assembly/Cpx signaling pathway, periplasmic inhibitor/zinc-resistance associated protein" evidence="1">
    <location>
        <begin position="21"/>
        <end position="124"/>
    </location>
</feature>
<reference evidence="2 3" key="1">
    <citation type="submission" date="2016-03" db="EMBL/GenBank/DDBJ databases">
        <title>Complete genome sequence of Shewanella psychrophila WP2, a deep sea bacterium isolated from west Pacific sediment.</title>
        <authorList>
            <person name="Xu G."/>
            <person name="Jian H."/>
        </authorList>
    </citation>
    <scope>NUCLEOTIDE SEQUENCE [LARGE SCALE GENOMIC DNA]</scope>
    <source>
        <strain evidence="2 3">WP2</strain>
    </source>
</reference>
<dbReference type="Proteomes" id="UP000189545">
    <property type="component" value="Chromosome"/>
</dbReference>
<evidence type="ECO:0000313" key="2">
    <source>
        <dbReference type="EMBL" id="AQS37333.1"/>
    </source>
</evidence>
<name>A0A1S6HP84_9GAMM</name>
<protein>
    <recommendedName>
        <fullName evidence="4">P pilus assembly/Cpx signaling pathway, periplasmic inhibitor/zinc-resistance associated protein</fullName>
    </recommendedName>
</protein>
<dbReference type="EMBL" id="CP014782">
    <property type="protein sequence ID" value="AQS37333.1"/>
    <property type="molecule type" value="Genomic_DNA"/>
</dbReference>
<dbReference type="KEGG" id="spsw:Sps_02175"/>